<dbReference type="AlphaFoldDB" id="A0A1V6LXD6"/>
<protein>
    <recommendedName>
        <fullName evidence="4">Carboxypeptidase regulatory-like domain-containing protein</fullName>
    </recommendedName>
</protein>
<accession>A0A1V6LXD6</accession>
<sequence length="356" mass="40304">MVKITAIVLLVFMVFFSIGYGDTIILRNNNTNIELKITNVRKEYINAILPRKSIKSLSMEFLNSKNYPDVIIMNSNNTAMECKIKEIAEDYIRLQIPASEIVSLAVSSPSENDKKIPVVDMVTKEATTESAEGKVSEPRIADDVKKAEVGDWLRTSSEERENREKNYRFKVKKPKGESPSGEDKLVKPETEFSSFGESVTDEKTREMDADASESNKPQASEPGELMDKERKKIAKEEQKKDKPIDQDPNLGRVEGRILHSGKPLPDCQVKLQMLEKGGLLAKGYRPVEGALEIETLTDKEGVYRFMNVSPGLYKVYWKPPSEAAWIRRFKMEPDVVVNSGRLTNPKEIETLKRTLN</sequence>
<feature type="compositionally biased region" description="Basic and acidic residues" evidence="1">
    <location>
        <begin position="181"/>
        <end position="190"/>
    </location>
</feature>
<proteinExistence type="predicted"/>
<keyword evidence="3" id="KW-1185">Reference proteome</keyword>
<name>A0A1V6LXD6_9BACT</name>
<feature type="region of interest" description="Disordered" evidence="1">
    <location>
        <begin position="155"/>
        <end position="251"/>
    </location>
</feature>
<comment type="caution">
    <text evidence="2">The sequence shown here is derived from an EMBL/GenBank/DDBJ whole genome shotgun (WGS) entry which is preliminary data.</text>
</comment>
<dbReference type="Proteomes" id="UP000242219">
    <property type="component" value="Unassembled WGS sequence"/>
</dbReference>
<dbReference type="EMBL" id="MJUW02000115">
    <property type="protein sequence ID" value="OQD44811.1"/>
    <property type="molecule type" value="Genomic_DNA"/>
</dbReference>
<feature type="compositionally biased region" description="Basic and acidic residues" evidence="1">
    <location>
        <begin position="155"/>
        <end position="167"/>
    </location>
</feature>
<dbReference type="RefSeq" id="WP_070068013.1">
    <property type="nucleotide sequence ID" value="NZ_MJUW02000115.1"/>
</dbReference>
<gene>
    <name evidence="2" type="ORF">BIY37_11700</name>
</gene>
<reference evidence="2 3" key="1">
    <citation type="journal article" date="2016" name="Genome Announc.">
        <title>Draft Genome Sequence of the Anaerobic Ammonium-Oxidizing Bacterium 'Candidatus Brocadia sp. 40'.</title>
        <authorList>
            <person name="Ali M."/>
            <person name="Haroon M.F."/>
            <person name="Narita Y."/>
            <person name="Zhang L."/>
            <person name="Rangel Shaw D."/>
            <person name="Okabe S."/>
            <person name="Saikaly P.E."/>
        </authorList>
    </citation>
    <scope>NUCLEOTIDE SEQUENCE [LARGE SCALE GENOMIC DNA]</scope>
    <source>
        <strain evidence="2 3">40</strain>
    </source>
</reference>
<organism evidence="2 3">
    <name type="scientific">Candidatus Brocadia sapporoensis</name>
    <dbReference type="NCBI Taxonomy" id="392547"/>
    <lineage>
        <taxon>Bacteria</taxon>
        <taxon>Pseudomonadati</taxon>
        <taxon>Planctomycetota</taxon>
        <taxon>Candidatus Brocadiia</taxon>
        <taxon>Candidatus Brocadiales</taxon>
        <taxon>Candidatus Brocadiaceae</taxon>
        <taxon>Candidatus Brocadia</taxon>
    </lineage>
</organism>
<evidence type="ECO:0000313" key="2">
    <source>
        <dbReference type="EMBL" id="OQD44811.1"/>
    </source>
</evidence>
<feature type="compositionally biased region" description="Basic and acidic residues" evidence="1">
    <location>
        <begin position="225"/>
        <end position="245"/>
    </location>
</feature>
<evidence type="ECO:0008006" key="4">
    <source>
        <dbReference type="Google" id="ProtNLM"/>
    </source>
</evidence>
<evidence type="ECO:0000256" key="1">
    <source>
        <dbReference type="SAM" id="MobiDB-lite"/>
    </source>
</evidence>
<evidence type="ECO:0000313" key="3">
    <source>
        <dbReference type="Proteomes" id="UP000242219"/>
    </source>
</evidence>